<sequence>MLAIVKVANLVTISIGIILFCPSFQSSPPAEAIRSTSFSIISQKNSVPHLQFSYRKSVPFNNGENNKCLSSTFSSNSLMMINHGHHPMQLAVCNPSLIHLVMTLDTQFLRGTVAAVNSILQNAFCPQNIFFHFVHSDSDHHLQTLIRDIFPSLNFKAYYFNPETVQNKISSTIRETLEQPLNYARNYLAHLLEPCVERVIYLDSDVVLVDDISKLWRTSLGPATLGSPEYCHANFTKYFTPNFWSQKKFSRVFSGRKPCYFNTGVMVIDLVKWRKFKYTKMIERWMEIQRNQRIYDLGSLPPFLLVFAGEMAPIDHRWNQHGLGGDNLSGNCRQLHPGPVSLLHWSGKGKPWIRLDSGKPCPLDIIWSQYDLYGQSL</sequence>
<reference evidence="13" key="2">
    <citation type="submission" date="2025-08" db="UniProtKB">
        <authorList>
            <consortium name="RefSeq"/>
        </authorList>
    </citation>
    <scope>IDENTIFICATION</scope>
    <source>
        <tissue evidence="13">Leaves</tissue>
    </source>
</reference>
<keyword evidence="9" id="KW-0325">Glycoprotein</keyword>
<gene>
    <name evidence="13" type="primary">LOC113727761</name>
</gene>
<dbReference type="AlphaFoldDB" id="A0A6P6VZ78"/>
<dbReference type="InterPro" id="IPR029044">
    <property type="entry name" value="Nucleotide-diphossugar_trans"/>
</dbReference>
<dbReference type="EC" id="2.4.1.-" evidence="11"/>
<evidence type="ECO:0000256" key="11">
    <source>
        <dbReference type="RuleBase" id="RU362027"/>
    </source>
</evidence>
<evidence type="ECO:0000256" key="6">
    <source>
        <dbReference type="ARBA" id="ARBA00022968"/>
    </source>
</evidence>
<comment type="subcellular location">
    <subcellularLocation>
        <location evidence="10">Endomembrane system</location>
        <topology evidence="10">Single-pass type II membrane protein</topology>
    </subcellularLocation>
</comment>
<evidence type="ECO:0000256" key="1">
    <source>
        <dbReference type="ARBA" id="ARBA00004877"/>
    </source>
</evidence>
<keyword evidence="4" id="KW-0808">Transferase</keyword>
<keyword evidence="5" id="KW-0812">Transmembrane</keyword>
<evidence type="ECO:0000256" key="10">
    <source>
        <dbReference type="ARBA" id="ARBA00060399"/>
    </source>
</evidence>
<dbReference type="InterPro" id="IPR050748">
    <property type="entry name" value="Glycosyltrans_8_dom-fam"/>
</dbReference>
<comment type="similarity">
    <text evidence="2 11">Belongs to the glycosyltransferase 8 family.</text>
</comment>
<name>A0A6P6VZ78_COFAR</name>
<dbReference type="GO" id="GO:0016757">
    <property type="term" value="F:glycosyltransferase activity"/>
    <property type="evidence" value="ECO:0007669"/>
    <property type="project" value="UniProtKB-KW"/>
</dbReference>
<dbReference type="GO" id="GO:0005794">
    <property type="term" value="C:Golgi apparatus"/>
    <property type="evidence" value="ECO:0007669"/>
    <property type="project" value="TreeGrafter"/>
</dbReference>
<dbReference type="OrthoDB" id="411524at2759"/>
<proteinExistence type="inferred from homology"/>
<evidence type="ECO:0000256" key="4">
    <source>
        <dbReference type="ARBA" id="ARBA00022679"/>
    </source>
</evidence>
<dbReference type="Proteomes" id="UP001652660">
    <property type="component" value="Chromosome 2c"/>
</dbReference>
<protein>
    <recommendedName>
        <fullName evidence="11">Hexosyltransferase</fullName>
        <ecNumber evidence="11">2.4.1.-</ecNumber>
    </recommendedName>
</protein>
<evidence type="ECO:0000256" key="5">
    <source>
        <dbReference type="ARBA" id="ARBA00022692"/>
    </source>
</evidence>
<evidence type="ECO:0000256" key="2">
    <source>
        <dbReference type="ARBA" id="ARBA00006351"/>
    </source>
</evidence>
<evidence type="ECO:0000256" key="3">
    <source>
        <dbReference type="ARBA" id="ARBA00022676"/>
    </source>
</evidence>
<keyword evidence="7" id="KW-1133">Transmembrane helix</keyword>
<accession>A0A6P6VZ78</accession>
<dbReference type="FunFam" id="3.90.550.10:FF:000024">
    <property type="entry name" value="Hexosyltransferase"/>
    <property type="match status" value="1"/>
</dbReference>
<evidence type="ECO:0000256" key="9">
    <source>
        <dbReference type="ARBA" id="ARBA00023180"/>
    </source>
</evidence>
<keyword evidence="12" id="KW-1185">Reference proteome</keyword>
<dbReference type="GeneID" id="113727761"/>
<keyword evidence="8" id="KW-0472">Membrane</keyword>
<dbReference type="PANTHER" id="PTHR13778:SF39">
    <property type="entry name" value="HEXOSYLTRANSFERASE"/>
    <property type="match status" value="1"/>
</dbReference>
<dbReference type="Pfam" id="PF01501">
    <property type="entry name" value="Glyco_transf_8"/>
    <property type="match status" value="1"/>
</dbReference>
<keyword evidence="3" id="KW-0328">Glycosyltransferase</keyword>
<dbReference type="InterPro" id="IPR002495">
    <property type="entry name" value="Glyco_trans_8"/>
</dbReference>
<evidence type="ECO:0000256" key="7">
    <source>
        <dbReference type="ARBA" id="ARBA00022989"/>
    </source>
</evidence>
<dbReference type="SUPFAM" id="SSF53448">
    <property type="entry name" value="Nucleotide-diphospho-sugar transferases"/>
    <property type="match status" value="1"/>
</dbReference>
<reference evidence="12" key="1">
    <citation type="journal article" date="2025" name="Foods">
        <title>Unveiling the Microbial Signatures of Arabica Coffee Cherries: Insights into Ripeness Specific Diversity, Functional Traits, and Implications for Quality and Safety.</title>
        <authorList>
            <consortium name="RefSeq"/>
            <person name="Tenea G.N."/>
            <person name="Cifuentes V."/>
            <person name="Reyes P."/>
            <person name="Cevallos-Vallejos M."/>
        </authorList>
    </citation>
    <scope>NUCLEOTIDE SEQUENCE [LARGE SCALE GENOMIC DNA]</scope>
</reference>
<evidence type="ECO:0000313" key="12">
    <source>
        <dbReference type="Proteomes" id="UP001652660"/>
    </source>
</evidence>
<evidence type="ECO:0000313" key="13">
    <source>
        <dbReference type="RefSeq" id="XP_027107895.1"/>
    </source>
</evidence>
<dbReference type="Gene3D" id="3.90.550.10">
    <property type="entry name" value="Spore Coat Polysaccharide Biosynthesis Protein SpsA, Chain A"/>
    <property type="match status" value="1"/>
</dbReference>
<dbReference type="RefSeq" id="XP_027107895.1">
    <property type="nucleotide sequence ID" value="XM_027252094.2"/>
</dbReference>
<evidence type="ECO:0000256" key="8">
    <source>
        <dbReference type="ARBA" id="ARBA00023136"/>
    </source>
</evidence>
<organism evidence="12 13">
    <name type="scientific">Coffea arabica</name>
    <name type="common">Arabian coffee</name>
    <dbReference type="NCBI Taxonomy" id="13443"/>
    <lineage>
        <taxon>Eukaryota</taxon>
        <taxon>Viridiplantae</taxon>
        <taxon>Streptophyta</taxon>
        <taxon>Embryophyta</taxon>
        <taxon>Tracheophyta</taxon>
        <taxon>Spermatophyta</taxon>
        <taxon>Magnoliopsida</taxon>
        <taxon>eudicotyledons</taxon>
        <taxon>Gunneridae</taxon>
        <taxon>Pentapetalae</taxon>
        <taxon>asterids</taxon>
        <taxon>lamiids</taxon>
        <taxon>Gentianales</taxon>
        <taxon>Rubiaceae</taxon>
        <taxon>Ixoroideae</taxon>
        <taxon>Gardenieae complex</taxon>
        <taxon>Bertiereae - Coffeeae clade</taxon>
        <taxon>Coffeeae</taxon>
        <taxon>Coffea</taxon>
    </lineage>
</organism>
<keyword evidence="6" id="KW-0735">Signal-anchor</keyword>
<comment type="pathway">
    <text evidence="1">Glycan metabolism; pectin biosynthesis.</text>
</comment>
<dbReference type="PANTHER" id="PTHR13778">
    <property type="entry name" value="GLYCOSYLTRANSFERASE 8 DOMAIN-CONTAINING PROTEIN"/>
    <property type="match status" value="1"/>
</dbReference>